<dbReference type="Proteomes" id="UP000051017">
    <property type="component" value="Unassembled WGS sequence"/>
</dbReference>
<dbReference type="InterPro" id="IPR026841">
    <property type="entry name" value="Aur1/Ipt1"/>
</dbReference>
<proteinExistence type="predicted"/>
<feature type="transmembrane region" description="Helical" evidence="5">
    <location>
        <begin position="211"/>
        <end position="227"/>
    </location>
</feature>
<dbReference type="EMBL" id="LIBJ01000282">
    <property type="protein sequence ID" value="KRO46495.1"/>
    <property type="molecule type" value="Genomic_DNA"/>
</dbReference>
<evidence type="ECO:0000256" key="4">
    <source>
        <dbReference type="ARBA" id="ARBA00023136"/>
    </source>
</evidence>
<keyword evidence="3 5" id="KW-1133">Transmembrane helix</keyword>
<evidence type="ECO:0000256" key="1">
    <source>
        <dbReference type="ARBA" id="ARBA00004141"/>
    </source>
</evidence>
<name>A0A0R2Q832_9ACTN</name>
<feature type="domain" description="Inositolphosphotransferase Aur1/Ipt1" evidence="6">
    <location>
        <begin position="72"/>
        <end position="248"/>
    </location>
</feature>
<keyword evidence="2 5" id="KW-0812">Transmembrane</keyword>
<feature type="transmembrane region" description="Helical" evidence="5">
    <location>
        <begin position="35"/>
        <end position="52"/>
    </location>
</feature>
<feature type="transmembrane region" description="Helical" evidence="5">
    <location>
        <begin position="104"/>
        <end position="123"/>
    </location>
</feature>
<evidence type="ECO:0000256" key="5">
    <source>
        <dbReference type="SAM" id="Phobius"/>
    </source>
</evidence>
<evidence type="ECO:0000256" key="2">
    <source>
        <dbReference type="ARBA" id="ARBA00022692"/>
    </source>
</evidence>
<dbReference type="GO" id="GO:0016020">
    <property type="term" value="C:membrane"/>
    <property type="evidence" value="ECO:0007669"/>
    <property type="project" value="UniProtKB-SubCell"/>
</dbReference>
<evidence type="ECO:0000256" key="3">
    <source>
        <dbReference type="ARBA" id="ARBA00022989"/>
    </source>
</evidence>
<dbReference type="Pfam" id="PF14378">
    <property type="entry name" value="PAP2_3"/>
    <property type="match status" value="1"/>
</dbReference>
<dbReference type="InterPro" id="IPR052185">
    <property type="entry name" value="IPC_Synthase-Related"/>
</dbReference>
<comment type="subcellular location">
    <subcellularLocation>
        <location evidence="1">Membrane</location>
        <topology evidence="1">Multi-pass membrane protein</topology>
    </subcellularLocation>
</comment>
<dbReference type="PANTHER" id="PTHR31310:SF7">
    <property type="entry name" value="PA-PHOSPHATASE RELATED-FAMILY PROTEIN DDB_G0268928"/>
    <property type="match status" value="1"/>
</dbReference>
<dbReference type="PANTHER" id="PTHR31310">
    <property type="match status" value="1"/>
</dbReference>
<dbReference type="CDD" id="cd03386">
    <property type="entry name" value="PAP2_Aur1_like"/>
    <property type="match status" value="1"/>
</dbReference>
<feature type="transmembrane region" description="Helical" evidence="5">
    <location>
        <begin position="135"/>
        <end position="152"/>
    </location>
</feature>
<protein>
    <recommendedName>
        <fullName evidence="6">Inositolphosphotransferase Aur1/Ipt1 domain-containing protein</fullName>
    </recommendedName>
</protein>
<evidence type="ECO:0000313" key="8">
    <source>
        <dbReference type="Proteomes" id="UP000051017"/>
    </source>
</evidence>
<evidence type="ECO:0000313" key="7">
    <source>
        <dbReference type="EMBL" id="KRO46495.1"/>
    </source>
</evidence>
<organism evidence="7 8">
    <name type="scientific">Acidimicrobiia bacterium BACL6 MAG-120924-bin43</name>
    <dbReference type="NCBI Taxonomy" id="1655583"/>
    <lineage>
        <taxon>Bacteria</taxon>
        <taxon>Bacillati</taxon>
        <taxon>Actinomycetota</taxon>
        <taxon>Acidimicrobiia</taxon>
        <taxon>acIV cluster</taxon>
    </lineage>
</organism>
<evidence type="ECO:0000259" key="6">
    <source>
        <dbReference type="Pfam" id="PF14378"/>
    </source>
</evidence>
<keyword evidence="4 5" id="KW-0472">Membrane</keyword>
<accession>A0A0R2Q832</accession>
<reference evidence="7 8" key="1">
    <citation type="submission" date="2015-10" db="EMBL/GenBank/DDBJ databases">
        <title>Metagenome-Assembled Genomes uncover a global brackish microbiome.</title>
        <authorList>
            <person name="Hugerth L.W."/>
            <person name="Larsson J."/>
            <person name="Alneberg J."/>
            <person name="Lindh M.V."/>
            <person name="Legrand C."/>
            <person name="Pinhassi J."/>
            <person name="Andersson A.F."/>
        </authorList>
    </citation>
    <scope>NUCLEOTIDE SEQUENCE [LARGE SCALE GENOMIC DNA]</scope>
    <source>
        <strain evidence="7">BACL6 MAG-120924-bin43</strain>
    </source>
</reference>
<gene>
    <name evidence="7" type="ORF">ABR75_08555</name>
</gene>
<comment type="caution">
    <text evidence="7">The sequence shown here is derived from an EMBL/GenBank/DDBJ whole genome shotgun (WGS) entry which is preliminary data.</text>
</comment>
<sequence length="271" mass="30748">MQWVTWDQAMVTAIACLITVSALRRFTRNKFRSTIIAWCTELALISGLYTLWRLAMTLPLDHAPGAIERAHQINDLQQHFYLPTELSLQHFVMKHEWLAQTTNAFYAIAHVPATVVFMIWLFWRHRDVYPRWRNSLAMLTAACLVIRYLRVAPPRFLPELGYIDLASRYGLSVYGPVGTGVSDQFAAMPSIHVGWAALVSFGIVAASSSMWRWVFMAHLVLTIFAVTATGNHWWLDSIAAVALLVVALRVDDKWLYALRNSSKPIESIATS</sequence>
<feature type="transmembrane region" description="Helical" evidence="5">
    <location>
        <begin position="185"/>
        <end position="204"/>
    </location>
</feature>
<dbReference type="AlphaFoldDB" id="A0A0R2Q832"/>